<accession>A0A7W9ZP19</accession>
<sequence length="99" mass="11508">MSNASNKNNPQENIQVKINFKRDMKTPRMNLSGIDKNLKDCGYKYQNSSEIVREIKNVIIKHDLEPDFEQFSTFTVVDGQKVLHVVRTTFCSKSGDYEY</sequence>
<evidence type="ECO:0000313" key="1">
    <source>
        <dbReference type="EMBL" id="MBB6213729.1"/>
    </source>
</evidence>
<organism evidence="1 2">
    <name type="scientific">Borreliella californiensis</name>
    <dbReference type="NCBI Taxonomy" id="373543"/>
    <lineage>
        <taxon>Bacteria</taxon>
        <taxon>Pseudomonadati</taxon>
        <taxon>Spirochaetota</taxon>
        <taxon>Spirochaetia</taxon>
        <taxon>Spirochaetales</taxon>
        <taxon>Borreliaceae</taxon>
        <taxon>Borreliella</taxon>
    </lineage>
</organism>
<evidence type="ECO:0000313" key="2">
    <source>
        <dbReference type="Proteomes" id="UP000536100"/>
    </source>
</evidence>
<dbReference type="EMBL" id="JACHFB010000007">
    <property type="protein sequence ID" value="MBB6213729.1"/>
    <property type="molecule type" value="Genomic_DNA"/>
</dbReference>
<comment type="caution">
    <text evidence="1">The sequence shown here is derived from an EMBL/GenBank/DDBJ whole genome shotgun (WGS) entry which is preliminary data.</text>
</comment>
<reference evidence="1 2" key="1">
    <citation type="submission" date="2020-08" db="EMBL/GenBank/DDBJ databases">
        <title>Genomic Encyclopedia of Type Strains, Phase IV (KMG-IV): sequencing the most valuable type-strain genomes for metagenomic binning, comparative biology and taxonomic classification.</title>
        <authorList>
            <person name="Goeker M."/>
        </authorList>
    </citation>
    <scope>NUCLEOTIDE SEQUENCE [LARGE SCALE GENOMIC DNA]</scope>
    <source>
        <strain evidence="1 2">DSM 17989</strain>
    </source>
</reference>
<protein>
    <submittedName>
        <fullName evidence="1">Uncharacterized protein</fullName>
    </submittedName>
</protein>
<proteinExistence type="predicted"/>
<dbReference type="AlphaFoldDB" id="A0A7W9ZP19"/>
<dbReference type="Pfam" id="PF04404">
    <property type="entry name" value="ERF"/>
    <property type="match status" value="1"/>
</dbReference>
<name>A0A7W9ZP19_9SPIR</name>
<dbReference type="InterPro" id="IPR007499">
    <property type="entry name" value="ERF_bacteria_virus"/>
</dbReference>
<gene>
    <name evidence="1" type="ORF">HNP67_001224</name>
</gene>
<dbReference type="Proteomes" id="UP000536100">
    <property type="component" value="Unassembled WGS sequence"/>
</dbReference>